<organism evidence="6 7">
    <name type="scientific">Deinococcus piscis</name>
    <dbReference type="NCBI Taxonomy" id="394230"/>
    <lineage>
        <taxon>Bacteria</taxon>
        <taxon>Thermotogati</taxon>
        <taxon>Deinococcota</taxon>
        <taxon>Deinococci</taxon>
        <taxon>Deinococcales</taxon>
        <taxon>Deinococcaceae</taxon>
        <taxon>Deinococcus</taxon>
    </lineage>
</organism>
<dbReference type="InterPro" id="IPR009057">
    <property type="entry name" value="Homeodomain-like_sf"/>
</dbReference>
<accession>A0ABQ3JWM1</accession>
<sequence>MALELFTARGFGGVTVNELAEAAGVSHMTVFRHFATKEALVIGDPFDPLIAAGVAAQPVTLPPFERARRGLRQSWAEMTELPPLEREQLGLTLQLIRSHAGLRTQMWESNHATTQAIAAALQEGGASPLEAQAAAGACIGALTAALLTWDADSGAALNDVILQALDTLQGSA</sequence>
<dbReference type="PANTHER" id="PTHR30055">
    <property type="entry name" value="HTH-TYPE TRANSCRIPTIONAL REGULATOR RUTR"/>
    <property type="match status" value="1"/>
</dbReference>
<protein>
    <submittedName>
        <fullName evidence="6">TetR family transcriptional regulator</fullName>
    </submittedName>
</protein>
<feature type="DNA-binding region" description="H-T-H motif" evidence="4">
    <location>
        <begin position="15"/>
        <end position="34"/>
    </location>
</feature>
<dbReference type="Gene3D" id="1.10.10.60">
    <property type="entry name" value="Homeodomain-like"/>
    <property type="match status" value="1"/>
</dbReference>
<dbReference type="EMBL" id="BNAL01000001">
    <property type="protein sequence ID" value="GHF93237.1"/>
    <property type="molecule type" value="Genomic_DNA"/>
</dbReference>
<evidence type="ECO:0000313" key="7">
    <source>
        <dbReference type="Proteomes" id="UP000632154"/>
    </source>
</evidence>
<dbReference type="Pfam" id="PF00440">
    <property type="entry name" value="TetR_N"/>
    <property type="match status" value="1"/>
</dbReference>
<dbReference type="PANTHER" id="PTHR30055:SF238">
    <property type="entry name" value="MYCOFACTOCIN BIOSYNTHESIS TRANSCRIPTIONAL REGULATOR MFTR-RELATED"/>
    <property type="match status" value="1"/>
</dbReference>
<feature type="domain" description="HTH tetR-type" evidence="5">
    <location>
        <begin position="1"/>
        <end position="52"/>
    </location>
</feature>
<evidence type="ECO:0000313" key="6">
    <source>
        <dbReference type="EMBL" id="GHF93237.1"/>
    </source>
</evidence>
<dbReference type="Proteomes" id="UP000632154">
    <property type="component" value="Unassembled WGS sequence"/>
</dbReference>
<keyword evidence="7" id="KW-1185">Reference proteome</keyword>
<dbReference type="InterPro" id="IPR050109">
    <property type="entry name" value="HTH-type_TetR-like_transc_reg"/>
</dbReference>
<evidence type="ECO:0000256" key="2">
    <source>
        <dbReference type="ARBA" id="ARBA00023125"/>
    </source>
</evidence>
<keyword evidence="2 4" id="KW-0238">DNA-binding</keyword>
<dbReference type="SUPFAM" id="SSF46689">
    <property type="entry name" value="Homeodomain-like"/>
    <property type="match status" value="1"/>
</dbReference>
<evidence type="ECO:0000256" key="1">
    <source>
        <dbReference type="ARBA" id="ARBA00023015"/>
    </source>
</evidence>
<evidence type="ECO:0000256" key="3">
    <source>
        <dbReference type="ARBA" id="ARBA00023163"/>
    </source>
</evidence>
<evidence type="ECO:0000259" key="5">
    <source>
        <dbReference type="PROSITE" id="PS50977"/>
    </source>
</evidence>
<dbReference type="InterPro" id="IPR001647">
    <property type="entry name" value="HTH_TetR"/>
</dbReference>
<evidence type="ECO:0000256" key="4">
    <source>
        <dbReference type="PROSITE-ProRule" id="PRU00335"/>
    </source>
</evidence>
<proteinExistence type="predicted"/>
<name>A0ABQ3JWM1_9DEIO</name>
<dbReference type="InterPro" id="IPR041347">
    <property type="entry name" value="MftR_C"/>
</dbReference>
<dbReference type="Gene3D" id="1.10.357.10">
    <property type="entry name" value="Tetracycline Repressor, domain 2"/>
    <property type="match status" value="1"/>
</dbReference>
<reference evidence="7" key="1">
    <citation type="journal article" date="2019" name="Int. J. Syst. Evol. Microbiol.">
        <title>The Global Catalogue of Microorganisms (GCM) 10K type strain sequencing project: providing services to taxonomists for standard genome sequencing and annotation.</title>
        <authorList>
            <consortium name="The Broad Institute Genomics Platform"/>
            <consortium name="The Broad Institute Genome Sequencing Center for Infectious Disease"/>
            <person name="Wu L."/>
            <person name="Ma J."/>
        </authorList>
    </citation>
    <scope>NUCLEOTIDE SEQUENCE [LARGE SCALE GENOMIC DNA]</scope>
    <source>
        <strain evidence="7">CGMCC 1.18439</strain>
    </source>
</reference>
<keyword evidence="1" id="KW-0805">Transcription regulation</keyword>
<gene>
    <name evidence="6" type="ORF">GCM10017783_01450</name>
</gene>
<keyword evidence="3" id="KW-0804">Transcription</keyword>
<dbReference type="Pfam" id="PF17754">
    <property type="entry name" value="TetR_C_14"/>
    <property type="match status" value="1"/>
</dbReference>
<dbReference type="PROSITE" id="PS50977">
    <property type="entry name" value="HTH_TETR_2"/>
    <property type="match status" value="1"/>
</dbReference>
<comment type="caution">
    <text evidence="6">The sequence shown here is derived from an EMBL/GenBank/DDBJ whole genome shotgun (WGS) entry which is preliminary data.</text>
</comment>